<keyword evidence="6" id="KW-0735">Signal-anchor</keyword>
<comment type="similarity">
    <text evidence="2">Belongs to the glycosyltransferase 31 family.</text>
</comment>
<evidence type="ECO:0000256" key="11">
    <source>
        <dbReference type="SAM" id="Phobius"/>
    </source>
</evidence>
<feature type="region of interest" description="Disordered" evidence="10">
    <location>
        <begin position="135"/>
        <end position="159"/>
    </location>
</feature>
<feature type="region of interest" description="Disordered" evidence="10">
    <location>
        <begin position="229"/>
        <end position="297"/>
    </location>
</feature>
<proteinExistence type="inferred from homology"/>
<feature type="compositionally biased region" description="Low complexity" evidence="10">
    <location>
        <begin position="229"/>
        <end position="239"/>
    </location>
</feature>
<evidence type="ECO:0000256" key="6">
    <source>
        <dbReference type="ARBA" id="ARBA00022968"/>
    </source>
</evidence>
<dbReference type="Pfam" id="PF01762">
    <property type="entry name" value="Galactosyl_T"/>
    <property type="match status" value="1"/>
</dbReference>
<evidence type="ECO:0000256" key="3">
    <source>
        <dbReference type="ARBA" id="ARBA00022676"/>
    </source>
</evidence>
<keyword evidence="5 11" id="KW-0812">Transmembrane</keyword>
<keyword evidence="13" id="KW-1185">Reference proteome</keyword>
<keyword evidence="9 11" id="KW-0472">Membrane</keyword>
<evidence type="ECO:0000256" key="4">
    <source>
        <dbReference type="ARBA" id="ARBA00022679"/>
    </source>
</evidence>
<dbReference type="KEGG" id="cdep:91088321"/>
<dbReference type="AlphaFoldDB" id="A0A1E3IBF5"/>
<feature type="compositionally biased region" description="Polar residues" evidence="10">
    <location>
        <begin position="72"/>
        <end position="93"/>
    </location>
</feature>
<dbReference type="GO" id="GO:0051072">
    <property type="term" value="P:4,6-pyruvylated galactose residue biosynthetic process"/>
    <property type="evidence" value="ECO:0007669"/>
    <property type="project" value="TreeGrafter"/>
</dbReference>
<evidence type="ECO:0000256" key="2">
    <source>
        <dbReference type="ARBA" id="ARBA00008661"/>
    </source>
</evidence>
<dbReference type="GO" id="GO:0000139">
    <property type="term" value="C:Golgi membrane"/>
    <property type="evidence" value="ECO:0007669"/>
    <property type="project" value="UniProtKB-SubCell"/>
</dbReference>
<keyword evidence="8" id="KW-0333">Golgi apparatus</keyword>
<dbReference type="PANTHER" id="PTHR11214:SF333">
    <property type="entry name" value="GLYCOSYLTRANSFERASE FAMILY 31 PROTEIN"/>
    <property type="match status" value="1"/>
</dbReference>
<feature type="transmembrane region" description="Helical" evidence="11">
    <location>
        <begin position="393"/>
        <end position="418"/>
    </location>
</feature>
<accession>A0A1E3IBF5</accession>
<name>A0A1E3IBF5_9TREE</name>
<feature type="compositionally biased region" description="Polar residues" evidence="10">
    <location>
        <begin position="246"/>
        <end position="269"/>
    </location>
</feature>
<organism evidence="12 13">
    <name type="scientific">Cryptococcus depauperatus CBS 7841</name>
    <dbReference type="NCBI Taxonomy" id="1295531"/>
    <lineage>
        <taxon>Eukaryota</taxon>
        <taxon>Fungi</taxon>
        <taxon>Dikarya</taxon>
        <taxon>Basidiomycota</taxon>
        <taxon>Agaricomycotina</taxon>
        <taxon>Tremellomycetes</taxon>
        <taxon>Tremellales</taxon>
        <taxon>Cryptococcaceae</taxon>
        <taxon>Cryptococcus</taxon>
    </lineage>
</organism>
<dbReference type="GO" id="GO:0016758">
    <property type="term" value="F:hexosyltransferase activity"/>
    <property type="evidence" value="ECO:0007669"/>
    <property type="project" value="InterPro"/>
</dbReference>
<feature type="region of interest" description="Disordered" evidence="10">
    <location>
        <begin position="71"/>
        <end position="93"/>
    </location>
</feature>
<comment type="subcellular location">
    <subcellularLocation>
        <location evidence="1">Golgi apparatus membrane</location>
        <topology evidence="1">Single-pass type II membrane protein</topology>
    </subcellularLocation>
</comment>
<protein>
    <submittedName>
        <fullName evidence="12">Uncharacterized protein</fullName>
    </submittedName>
</protein>
<dbReference type="InterPro" id="IPR002659">
    <property type="entry name" value="Glyco_trans_31"/>
</dbReference>
<keyword evidence="7 11" id="KW-1133">Transmembrane helix</keyword>
<evidence type="ECO:0000256" key="5">
    <source>
        <dbReference type="ARBA" id="ARBA00022692"/>
    </source>
</evidence>
<evidence type="ECO:0000256" key="7">
    <source>
        <dbReference type="ARBA" id="ARBA00022989"/>
    </source>
</evidence>
<evidence type="ECO:0000256" key="9">
    <source>
        <dbReference type="ARBA" id="ARBA00023136"/>
    </source>
</evidence>
<reference evidence="12" key="2">
    <citation type="journal article" date="2022" name="Elife">
        <title>Obligate sexual reproduction of a homothallic fungus closely related to the Cryptococcus pathogenic species complex.</title>
        <authorList>
            <person name="Passer A.R."/>
            <person name="Clancey S.A."/>
            <person name="Shea T."/>
            <person name="David-Palma M."/>
            <person name="Averette A.F."/>
            <person name="Boekhout T."/>
            <person name="Porcel B.M."/>
            <person name="Nowrousian M."/>
            <person name="Cuomo C.A."/>
            <person name="Sun S."/>
            <person name="Heitman J."/>
            <person name="Coelho M.A."/>
        </authorList>
    </citation>
    <scope>NUCLEOTIDE SEQUENCE</scope>
    <source>
        <strain evidence="12">CBS 7841</strain>
    </source>
</reference>
<evidence type="ECO:0000313" key="12">
    <source>
        <dbReference type="EMBL" id="WVN88896.1"/>
    </source>
</evidence>
<reference evidence="12" key="3">
    <citation type="submission" date="2024-01" db="EMBL/GenBank/DDBJ databases">
        <authorList>
            <person name="Coelho M.A."/>
            <person name="David-Palma M."/>
            <person name="Shea T."/>
            <person name="Sun S."/>
            <person name="Cuomo C.A."/>
            <person name="Heitman J."/>
        </authorList>
    </citation>
    <scope>NUCLEOTIDE SEQUENCE</scope>
    <source>
        <strain evidence="12">CBS 7841</strain>
    </source>
</reference>
<reference evidence="12" key="1">
    <citation type="submission" date="2016-06" db="EMBL/GenBank/DDBJ databases">
        <authorList>
            <person name="Cuomo C."/>
            <person name="Litvintseva A."/>
            <person name="Heitman J."/>
            <person name="Chen Y."/>
            <person name="Sun S."/>
            <person name="Springer D."/>
            <person name="Dromer F."/>
            <person name="Young S."/>
            <person name="Zeng Q."/>
            <person name="Chapman S."/>
            <person name="Gujja S."/>
            <person name="Saif S."/>
            <person name="Birren B."/>
        </authorList>
    </citation>
    <scope>NUCLEOTIDE SEQUENCE</scope>
    <source>
        <strain evidence="12">CBS 7841</strain>
    </source>
</reference>
<dbReference type="OrthoDB" id="2139606at2759"/>
<dbReference type="GeneID" id="91088321"/>
<evidence type="ECO:0000256" key="1">
    <source>
        <dbReference type="ARBA" id="ARBA00004323"/>
    </source>
</evidence>
<dbReference type="Proteomes" id="UP000094043">
    <property type="component" value="Chromosome 4"/>
</dbReference>
<sequence>MDNLPQQLDGIIQHSYSAHPRRGCPAIGVNTNCYHHLLERTSSDVPETYSTSVEYSPVTPKQDLGIIRRRASLSSPKTRTQLPEFPSASSRPLASTIGRSWLSRTRLALPSELKTSKIDDEREQDDPDERVAALRRKDDGLGGPQSGVQTPEVDVTPNTPLEEFAPIANAMPLSSPSLSTGLSPLPQDPLNILPLSVPSSPFASPSASRVLSPHRSISDLNADYFSNGISSSISGQSPGSMPPTSGPNGSPRTSTSSSRAWQGRSGSRSSAEEDLPPIFTTSTPSYHSRTWSRPTSVGSKVSGSISRLLRLHSSSEYNRLILASTRRWGQLLEWVGLKPGTGGRVDNSKIRRERERETLMGGSVRSLKTKRGGQTVLGSKRPTSIWTFVPTRLWSISLFFIGLAIFAITLTYALMYILNPDKEPLPWRQYCTQSYPTLYSLQNPNPHSSGHYVELAPLTHEHPNWPYKPHSAPPFSYETPQSELDAALSPVGVFIGIFTTDSGLERRQLIRQSYASHWRSRREGTEGVRVRFVMGRPRKRYEKAIQLEIEAFNDIVLLDMEENMNSGKTYTFFSWAAENATVPDWEYPFHSRSPSAFAEDKREELDMPEEKLDAPVWKGERKPNFVAKADDDAFIMLAELEKRLRVAPREKSFWGYLVKNKFMAGECYALSYDLVQYIHSTPAIKRMIKGKEDKLTAKWMKMHPDKEKIIWNSDRCWIYDHPRAGTVYSHGFLYPSMVQQVRQENSTGLPPSTIAQRGGPNSADAYSTVSKFGVTYRPLADDLSAGQQVEALVEGSPLSLLREERLEKLDETQRQTFSKTENIRQKINRLYTSRPSRQSRFLNDPEERGGTVIIHYVKKAEWFVETIVAMLGGPEDQDEWHKGVGMGLSMLEKSRERLPKEIKSNKIKDV</sequence>
<evidence type="ECO:0000256" key="8">
    <source>
        <dbReference type="ARBA" id="ARBA00023034"/>
    </source>
</evidence>
<evidence type="ECO:0000256" key="10">
    <source>
        <dbReference type="SAM" id="MobiDB-lite"/>
    </source>
</evidence>
<dbReference type="VEuPathDB" id="FungiDB:L203_04441"/>
<evidence type="ECO:0000313" key="13">
    <source>
        <dbReference type="Proteomes" id="UP000094043"/>
    </source>
</evidence>
<gene>
    <name evidence="12" type="ORF">L203_104111</name>
</gene>
<keyword evidence="4" id="KW-0808">Transferase</keyword>
<dbReference type="EMBL" id="CP143787">
    <property type="protein sequence ID" value="WVN88896.1"/>
    <property type="molecule type" value="Genomic_DNA"/>
</dbReference>
<keyword evidence="3" id="KW-0328">Glycosyltransferase</keyword>
<dbReference type="RefSeq" id="XP_066069596.1">
    <property type="nucleotide sequence ID" value="XM_066213499.1"/>
</dbReference>
<dbReference type="PANTHER" id="PTHR11214">
    <property type="entry name" value="BETA-1,3-N-ACETYLGLUCOSAMINYLTRANSFERASE"/>
    <property type="match status" value="1"/>
</dbReference>
<feature type="compositionally biased region" description="Polar residues" evidence="10">
    <location>
        <begin position="279"/>
        <end position="297"/>
    </location>
</feature>